<keyword evidence="2" id="KW-1133">Transmembrane helix</keyword>
<name>A0A1S3I2D9_LINAN</name>
<dbReference type="KEGG" id="lak:106160040"/>
<feature type="region of interest" description="Disordered" evidence="1">
    <location>
        <begin position="28"/>
        <end position="99"/>
    </location>
</feature>
<feature type="chain" id="PRO_5010342589" evidence="3">
    <location>
        <begin position="25"/>
        <end position="615"/>
    </location>
</feature>
<proteinExistence type="predicted"/>
<keyword evidence="3" id="KW-0732">Signal</keyword>
<evidence type="ECO:0000313" key="5">
    <source>
        <dbReference type="RefSeq" id="XP_013391996.1"/>
    </source>
</evidence>
<dbReference type="InParanoid" id="A0A1S3I2D9"/>
<reference evidence="5" key="1">
    <citation type="submission" date="2025-08" db="UniProtKB">
        <authorList>
            <consortium name="RefSeq"/>
        </authorList>
    </citation>
    <scope>IDENTIFICATION</scope>
    <source>
        <tissue evidence="5">Gonads</tissue>
    </source>
</reference>
<feature type="compositionally biased region" description="Polar residues" evidence="1">
    <location>
        <begin position="76"/>
        <end position="95"/>
    </location>
</feature>
<protein>
    <submittedName>
        <fullName evidence="5">Uncharacterized protein LOC106160040</fullName>
    </submittedName>
</protein>
<feature type="signal peptide" evidence="3">
    <location>
        <begin position="1"/>
        <end position="24"/>
    </location>
</feature>
<evidence type="ECO:0000313" key="4">
    <source>
        <dbReference type="Proteomes" id="UP000085678"/>
    </source>
</evidence>
<keyword evidence="2" id="KW-0472">Membrane</keyword>
<evidence type="ECO:0000256" key="1">
    <source>
        <dbReference type="SAM" id="MobiDB-lite"/>
    </source>
</evidence>
<dbReference type="PANTHER" id="PTHR45902:SF1">
    <property type="entry name" value="LATROPHILIN RECEPTOR-LIKE PROTEIN A"/>
    <property type="match status" value="1"/>
</dbReference>
<dbReference type="Proteomes" id="UP000085678">
    <property type="component" value="Unplaced"/>
</dbReference>
<feature type="compositionally biased region" description="Polar residues" evidence="1">
    <location>
        <begin position="35"/>
        <end position="48"/>
    </location>
</feature>
<dbReference type="AlphaFoldDB" id="A0A1S3I2D9"/>
<dbReference type="InterPro" id="IPR053231">
    <property type="entry name" value="GPCR_LN-TM7"/>
</dbReference>
<dbReference type="RefSeq" id="XP_013391996.1">
    <property type="nucleotide sequence ID" value="XM_013536542.1"/>
</dbReference>
<keyword evidence="4" id="KW-1185">Reference proteome</keyword>
<evidence type="ECO:0000256" key="2">
    <source>
        <dbReference type="SAM" id="Phobius"/>
    </source>
</evidence>
<sequence>MFQSLLNLLMGTVLLLLGLALINGSQVRGTGGADQITTTSSTPNQLQTPPMPPVLDNETLSHPLPVTTPVPQTPLGSSSATTATEHGESTTSPNPWGNRALPSPVARQRFCALVEPFDKELGHSIYISCYCDDVCHALGDCCLASNLQCNERDISANTNTSPSSSPPIIVGADDLECRSQITKKRRGRLVSSRFFWMIKACPGNWFDDEIRENCENPNSTIEARLIVPVSDPVSGFTFRNSFCAMCHGVNQYKSWTMTVECILSNYDAFAMKARSVTSILEAVHGLPDCHGKFYEPDGIPGRPCIDSISNSHGQGILFSGNPNECYRDSPYRGLCGNTSITAITHVMPHTTEAFYARNHFCWLCRYTHTPSFGYCPGNSESDVKKFNPVAFSALVDPTTPEPLESCNSNTSIMTCPSEKMPEVCASPFLSLVNVLYKLVIDFMVTGNDTIAEVFDACKSFRFPQNLVNLLGNDNSKTWRPQRMGQKPYSCLVKNISSSTVYPRDREESQFVVQLSLNLLLAKYIRNYDEGFSLFASLQDRIESETVAYTYKGNAFPLRVIRDKAHNCASIQPPDATTWFVTKAANVNSASFFEKVDIIFVIMTGMAVGLIAFNII</sequence>
<feature type="transmembrane region" description="Helical" evidence="2">
    <location>
        <begin position="597"/>
        <end position="614"/>
    </location>
</feature>
<gene>
    <name evidence="5" type="primary">LOC106160040</name>
</gene>
<dbReference type="GeneID" id="106160040"/>
<accession>A0A1S3I2D9</accession>
<keyword evidence="2" id="KW-0812">Transmembrane</keyword>
<dbReference type="PANTHER" id="PTHR45902">
    <property type="entry name" value="LATROPHILIN RECEPTOR-LIKE PROTEIN A"/>
    <property type="match status" value="1"/>
</dbReference>
<evidence type="ECO:0000256" key="3">
    <source>
        <dbReference type="SAM" id="SignalP"/>
    </source>
</evidence>
<organism evidence="4 5">
    <name type="scientific">Lingula anatina</name>
    <name type="common">Brachiopod</name>
    <name type="synonym">Lingula unguis</name>
    <dbReference type="NCBI Taxonomy" id="7574"/>
    <lineage>
        <taxon>Eukaryota</taxon>
        <taxon>Metazoa</taxon>
        <taxon>Spiralia</taxon>
        <taxon>Lophotrochozoa</taxon>
        <taxon>Brachiopoda</taxon>
        <taxon>Linguliformea</taxon>
        <taxon>Lingulata</taxon>
        <taxon>Lingulida</taxon>
        <taxon>Linguloidea</taxon>
        <taxon>Lingulidae</taxon>
        <taxon>Lingula</taxon>
    </lineage>
</organism>
<dbReference type="OrthoDB" id="98591at2759"/>